<organism evidence="13 14">
    <name type="scientific">Mycoplasmopsis bovigenitalium</name>
    <dbReference type="NCBI Taxonomy" id="2112"/>
    <lineage>
        <taxon>Bacteria</taxon>
        <taxon>Bacillati</taxon>
        <taxon>Mycoplasmatota</taxon>
        <taxon>Mycoplasmoidales</taxon>
        <taxon>Metamycoplasmataceae</taxon>
        <taxon>Mycoplasmopsis</taxon>
    </lineage>
</organism>
<name>A0A449A911_9BACT</name>
<dbReference type="Gene3D" id="3.90.1150.10">
    <property type="entry name" value="Aspartate Aminotransferase, domain 1"/>
    <property type="match status" value="1"/>
</dbReference>
<dbReference type="GO" id="GO:0032259">
    <property type="term" value="P:methylation"/>
    <property type="evidence" value="ECO:0007669"/>
    <property type="project" value="UniProtKB-KW"/>
</dbReference>
<dbReference type="GO" id="GO:0008168">
    <property type="term" value="F:methyltransferase activity"/>
    <property type="evidence" value="ECO:0007669"/>
    <property type="project" value="UniProtKB-KW"/>
</dbReference>
<dbReference type="GO" id="GO:0030170">
    <property type="term" value="F:pyridoxal phosphate binding"/>
    <property type="evidence" value="ECO:0007669"/>
    <property type="project" value="UniProtKB-UniRule"/>
</dbReference>
<evidence type="ECO:0000313" key="14">
    <source>
        <dbReference type="Proteomes" id="UP000290942"/>
    </source>
</evidence>
<feature type="domain" description="Serine hydroxymethyltransferase-like" evidence="12">
    <location>
        <begin position="7"/>
        <end position="380"/>
    </location>
</feature>
<proteinExistence type="inferred from homology"/>
<dbReference type="InterPro" id="IPR049943">
    <property type="entry name" value="Ser_HO-MeTrfase-like"/>
</dbReference>
<keyword evidence="8 10" id="KW-0663">Pyridoxal phosphate</keyword>
<dbReference type="PANTHER" id="PTHR11680:SF35">
    <property type="entry name" value="SERINE HYDROXYMETHYLTRANSFERASE 1"/>
    <property type="match status" value="1"/>
</dbReference>
<feature type="binding site" evidence="10">
    <location>
        <position position="241"/>
    </location>
    <ligand>
        <name>(6S)-5,6,7,8-tetrahydrofolate</name>
        <dbReference type="ChEBI" id="CHEBI:57453"/>
    </ligand>
</feature>
<dbReference type="GO" id="GO:0005829">
    <property type="term" value="C:cytosol"/>
    <property type="evidence" value="ECO:0007669"/>
    <property type="project" value="TreeGrafter"/>
</dbReference>
<dbReference type="AlphaFoldDB" id="A0A449A911"/>
<reference evidence="13 14" key="1">
    <citation type="submission" date="2019-01" db="EMBL/GenBank/DDBJ databases">
        <authorList>
            <consortium name="Pathogen Informatics"/>
        </authorList>
    </citation>
    <scope>NUCLEOTIDE SEQUENCE [LARGE SCALE GENOMIC DNA]</scope>
    <source>
        <strain evidence="13 14">NCTC10122</strain>
    </source>
</reference>
<feature type="binding site" evidence="10">
    <location>
        <position position="118"/>
    </location>
    <ligand>
        <name>(6S)-5,6,7,8-tetrahydrofolate</name>
        <dbReference type="ChEBI" id="CHEBI:57453"/>
    </ligand>
</feature>
<evidence type="ECO:0000313" key="13">
    <source>
        <dbReference type="EMBL" id="VEU60704.1"/>
    </source>
</evidence>
<dbReference type="NCBIfam" id="NF000586">
    <property type="entry name" value="PRK00011.1"/>
    <property type="match status" value="1"/>
</dbReference>
<evidence type="ECO:0000256" key="9">
    <source>
        <dbReference type="ARBA" id="ARBA00054606"/>
    </source>
</evidence>
<protein>
    <recommendedName>
        <fullName evidence="10">Serine hydroxymethyltransferase</fullName>
        <shortName evidence="10">SHMT</shortName>
        <shortName evidence="10">Serine methylase</shortName>
        <ecNumber evidence="10">2.1.2.1</ecNumber>
    </recommendedName>
</protein>
<dbReference type="PANTHER" id="PTHR11680">
    <property type="entry name" value="SERINE HYDROXYMETHYLTRANSFERASE"/>
    <property type="match status" value="1"/>
</dbReference>
<keyword evidence="10" id="KW-0028">Amino-acid biosynthesis</keyword>
<accession>A0A449A911</accession>
<feature type="site" description="Plays an important role in substrate specificity" evidence="10">
    <location>
        <position position="225"/>
    </location>
</feature>
<keyword evidence="6 10" id="KW-0554">One-carbon metabolism</keyword>
<dbReference type="InterPro" id="IPR001085">
    <property type="entry name" value="Ser_HO-MeTrfase"/>
</dbReference>
<comment type="function">
    <text evidence="9">Catalyzes the reversible interconversion of serine and glycine with tetrahydrofolate (THF) serving as the one-carbon carrier. This reaction serves as the major source of one-carbon groups required for the biosynthesis of purines, thymidylate, methionine, and other important biomolecules. Also exhibits THF-independent aldolase activity toward beta-hydroxyamino acids, producing glycine and aldehydes, via a retro-aldol mechanism. Thus, is able to catalyze the cleavage of L-allo-threonine.</text>
</comment>
<dbReference type="EC" id="2.1.2.1" evidence="10"/>
<dbReference type="PIRSF" id="PIRSF000412">
    <property type="entry name" value="SHMT"/>
    <property type="match status" value="1"/>
</dbReference>
<dbReference type="HAMAP" id="MF_00051">
    <property type="entry name" value="SHMT"/>
    <property type="match status" value="1"/>
</dbReference>
<evidence type="ECO:0000256" key="4">
    <source>
        <dbReference type="ARBA" id="ARBA00011738"/>
    </source>
</evidence>
<comment type="subunit">
    <text evidence="4 10">Homodimer.</text>
</comment>
<dbReference type="InterPro" id="IPR039429">
    <property type="entry name" value="SHMT-like_dom"/>
</dbReference>
<keyword evidence="5 10" id="KW-0963">Cytoplasm</keyword>
<dbReference type="PROSITE" id="PS00096">
    <property type="entry name" value="SHMT"/>
    <property type="match status" value="1"/>
</dbReference>
<comment type="subcellular location">
    <subcellularLocation>
        <location evidence="2 10">Cytoplasm</location>
    </subcellularLocation>
</comment>
<dbReference type="InterPro" id="IPR015422">
    <property type="entry name" value="PyrdxlP-dep_Trfase_small"/>
</dbReference>
<dbReference type="InterPro" id="IPR015421">
    <property type="entry name" value="PyrdxlP-dep_Trfase_major"/>
</dbReference>
<comment type="catalytic activity">
    <reaction evidence="10">
        <text>(6R)-5,10-methylene-5,6,7,8-tetrahydrofolate + glycine + H2O = (6S)-5,6,7,8-tetrahydrofolate + L-serine</text>
        <dbReference type="Rhea" id="RHEA:15481"/>
        <dbReference type="ChEBI" id="CHEBI:15377"/>
        <dbReference type="ChEBI" id="CHEBI:15636"/>
        <dbReference type="ChEBI" id="CHEBI:33384"/>
        <dbReference type="ChEBI" id="CHEBI:57305"/>
        <dbReference type="ChEBI" id="CHEBI:57453"/>
        <dbReference type="EC" id="2.1.2.1"/>
    </reaction>
</comment>
<dbReference type="EMBL" id="LR214970">
    <property type="protein sequence ID" value="VEU60704.1"/>
    <property type="molecule type" value="Genomic_DNA"/>
</dbReference>
<dbReference type="GO" id="GO:0019264">
    <property type="term" value="P:glycine biosynthetic process from serine"/>
    <property type="evidence" value="ECO:0007669"/>
    <property type="project" value="UniProtKB-UniRule"/>
</dbReference>
<evidence type="ECO:0000256" key="5">
    <source>
        <dbReference type="ARBA" id="ARBA00022490"/>
    </source>
</evidence>
<dbReference type="RefSeq" id="WP_129687627.1">
    <property type="nucleotide sequence ID" value="NZ_LR214970.1"/>
</dbReference>
<dbReference type="Gene3D" id="3.40.640.10">
    <property type="entry name" value="Type I PLP-dependent aspartate aminotransferase-like (Major domain)"/>
    <property type="match status" value="1"/>
</dbReference>
<dbReference type="Proteomes" id="UP000290942">
    <property type="component" value="Chromosome"/>
</dbReference>
<gene>
    <name evidence="13" type="primary">MCYN0465</name>
    <name evidence="10" type="synonym">glyA</name>
    <name evidence="13" type="ORF">NCTC10122_00304</name>
</gene>
<evidence type="ECO:0000256" key="8">
    <source>
        <dbReference type="ARBA" id="ARBA00022898"/>
    </source>
</evidence>
<dbReference type="GO" id="GO:0035999">
    <property type="term" value="P:tetrahydrofolate interconversion"/>
    <property type="evidence" value="ECO:0007669"/>
    <property type="project" value="UniProtKB-UniRule"/>
</dbReference>
<keyword evidence="13" id="KW-0489">Methyltransferase</keyword>
<evidence type="ECO:0000256" key="6">
    <source>
        <dbReference type="ARBA" id="ARBA00022563"/>
    </source>
</evidence>
<feature type="binding site" evidence="10">
    <location>
        <begin position="122"/>
        <end position="124"/>
    </location>
    <ligand>
        <name>(6S)-5,6,7,8-tetrahydrofolate</name>
        <dbReference type="ChEBI" id="CHEBI:57453"/>
    </ligand>
</feature>
<sequence length="417" mass="46067">MYKNIKLKDKEIQNAINAEKRRQQDHIELIASENYVSNDVLNAVGSVLTNKYGEGYPDRRYYGGCEHVDKVEKIAIDRLKKLFNVKFANVQPYSGSVANAAALAAVAKTGDKIMGLSLNSGGHLTHGYKISFSGIFYNSVSYDVDDNGVLDYEAIKQLAIKEKPAVIICGYSAYPRIIDFAKFREIADACGAKLMADIAHISGLIIAGVHPSPVGYADIITSTTHKTLRGARGAIIMTNDEEIAKKVDRWVFPGYQGGPLFHAIAGKAVAFGEALKPEFKQYGKNIVKNAKQFSEWFLANNIEIVSGKTENHLFTINVHKSYGTTGKEAENLLEKFNITVNKNTIPNDTLSPMVSSGIRIGVAAMTSRNFTKWNELAQIIHTILSNGNSILKNSELKKQIKQQVKLLTKEFPLVDEY</sequence>
<comment type="pathway">
    <text evidence="10">Amino-acid biosynthesis; glycine biosynthesis; glycine from L-serine: step 1/1.</text>
</comment>
<evidence type="ECO:0000256" key="1">
    <source>
        <dbReference type="ARBA" id="ARBA00001933"/>
    </source>
</evidence>
<evidence type="ECO:0000256" key="7">
    <source>
        <dbReference type="ARBA" id="ARBA00022679"/>
    </source>
</evidence>
<keyword evidence="7 10" id="KW-0808">Transferase</keyword>
<dbReference type="InterPro" id="IPR015424">
    <property type="entry name" value="PyrdxlP-dep_Trfase"/>
</dbReference>
<dbReference type="SUPFAM" id="SSF53383">
    <property type="entry name" value="PLP-dependent transferases"/>
    <property type="match status" value="1"/>
</dbReference>
<comment type="pathway">
    <text evidence="10">One-carbon metabolism; tetrahydrofolate interconversion.</text>
</comment>
<evidence type="ECO:0000259" key="12">
    <source>
        <dbReference type="Pfam" id="PF00464"/>
    </source>
</evidence>
<dbReference type="Pfam" id="PF00464">
    <property type="entry name" value="SHMT"/>
    <property type="match status" value="1"/>
</dbReference>
<dbReference type="UniPathway" id="UPA00193"/>
<dbReference type="InterPro" id="IPR019798">
    <property type="entry name" value="Ser_HO-MeTrfase_PLP_BS"/>
</dbReference>
<evidence type="ECO:0000256" key="11">
    <source>
        <dbReference type="PIRSR" id="PIRSR000412-50"/>
    </source>
</evidence>
<dbReference type="GO" id="GO:0004372">
    <property type="term" value="F:glycine hydroxymethyltransferase activity"/>
    <property type="evidence" value="ECO:0007669"/>
    <property type="project" value="UniProtKB-UniRule"/>
</dbReference>
<evidence type="ECO:0000256" key="10">
    <source>
        <dbReference type="HAMAP-Rule" id="MF_00051"/>
    </source>
</evidence>
<evidence type="ECO:0000256" key="2">
    <source>
        <dbReference type="ARBA" id="ARBA00004496"/>
    </source>
</evidence>
<dbReference type="CDD" id="cd00378">
    <property type="entry name" value="SHMT"/>
    <property type="match status" value="1"/>
</dbReference>
<evidence type="ECO:0000256" key="3">
    <source>
        <dbReference type="ARBA" id="ARBA00006376"/>
    </source>
</evidence>
<feature type="modified residue" description="N6-(pyridoxal phosphate)lysine" evidence="10 11">
    <location>
        <position position="226"/>
    </location>
</feature>
<dbReference type="FunFam" id="3.40.640.10:FF:000001">
    <property type="entry name" value="Serine hydroxymethyltransferase"/>
    <property type="match status" value="1"/>
</dbReference>
<dbReference type="UniPathway" id="UPA00288">
    <property type="reaction ID" value="UER01023"/>
</dbReference>
<comment type="cofactor">
    <cofactor evidence="1 10 11">
        <name>pyridoxal 5'-phosphate</name>
        <dbReference type="ChEBI" id="CHEBI:597326"/>
    </cofactor>
</comment>
<comment type="caution">
    <text evidence="10">Lacks conserved residue(s) required for the propagation of feature annotation.</text>
</comment>
<comment type="similarity">
    <text evidence="3 10">Belongs to the SHMT family.</text>
</comment>